<dbReference type="EMBL" id="JACJJL010000017">
    <property type="protein sequence ID" value="MBM6662218.1"/>
    <property type="molecule type" value="Genomic_DNA"/>
</dbReference>
<dbReference type="Proteomes" id="UP000764045">
    <property type="component" value="Unassembled WGS sequence"/>
</dbReference>
<keyword evidence="1" id="KW-0812">Transmembrane</keyword>
<comment type="caution">
    <text evidence="2">The sequence shown here is derived from an EMBL/GenBank/DDBJ whole genome shotgun (WGS) entry which is preliminary data.</text>
</comment>
<keyword evidence="3" id="KW-1185">Reference proteome</keyword>
<gene>
    <name evidence="2" type="ORF">H6B30_10725</name>
</gene>
<feature type="transmembrane region" description="Helical" evidence="1">
    <location>
        <begin position="39"/>
        <end position="61"/>
    </location>
</feature>
<proteinExistence type="predicted"/>
<dbReference type="AlphaFoldDB" id="A0A938WNR3"/>
<evidence type="ECO:0000313" key="3">
    <source>
        <dbReference type="Proteomes" id="UP000764045"/>
    </source>
</evidence>
<organism evidence="2 3">
    <name type="scientific">Marseilla massiliensis</name>
    <dbReference type="NCBI Taxonomy" id="1841864"/>
    <lineage>
        <taxon>Bacteria</taxon>
        <taxon>Pseudomonadati</taxon>
        <taxon>Bacteroidota</taxon>
        <taxon>Bacteroidia</taxon>
        <taxon>Bacteroidales</taxon>
        <taxon>Prevotellaceae</taxon>
        <taxon>Marseilla</taxon>
    </lineage>
</organism>
<dbReference type="RefSeq" id="WP_205110456.1">
    <property type="nucleotide sequence ID" value="NZ_JACJJL010000017.1"/>
</dbReference>
<keyword evidence="1" id="KW-0472">Membrane</keyword>
<name>A0A938WNR3_9BACT</name>
<sequence>MKKSLATDWALVPTFVLITATGMALHAAAHTGNHDCWHDMAVCHVVASAAFTAAVAAHIWFHRRWYRRIMASGANRRTLPTAVVTAMFAATALSGLALLGIDGPGTHAGLWHYWAGLAASVAVACHAARRMGTLIKASGSKRRP</sequence>
<keyword evidence="1" id="KW-1133">Transmembrane helix</keyword>
<reference evidence="2 3" key="1">
    <citation type="journal article" date="2021" name="Sci. Rep.">
        <title>The distribution of antibiotic resistance genes in chicken gut microbiota commensals.</title>
        <authorList>
            <person name="Juricova H."/>
            <person name="Matiasovicova J."/>
            <person name="Kubasova T."/>
            <person name="Cejkova D."/>
            <person name="Rychlik I."/>
        </authorList>
    </citation>
    <scope>NUCLEOTIDE SEQUENCE [LARGE SCALE GENOMIC DNA]</scope>
    <source>
        <strain evidence="2 3">An819</strain>
    </source>
</reference>
<protein>
    <recommendedName>
        <fullName evidence="4">DUF4405 domain-containing protein</fullName>
    </recommendedName>
</protein>
<accession>A0A938WNR3</accession>
<evidence type="ECO:0000313" key="2">
    <source>
        <dbReference type="EMBL" id="MBM6662218.1"/>
    </source>
</evidence>
<evidence type="ECO:0008006" key="4">
    <source>
        <dbReference type="Google" id="ProtNLM"/>
    </source>
</evidence>
<feature type="transmembrane region" description="Helical" evidence="1">
    <location>
        <begin position="113"/>
        <end position="132"/>
    </location>
</feature>
<evidence type="ECO:0000256" key="1">
    <source>
        <dbReference type="SAM" id="Phobius"/>
    </source>
</evidence>
<feature type="transmembrane region" description="Helical" evidence="1">
    <location>
        <begin position="82"/>
        <end position="101"/>
    </location>
</feature>